<dbReference type="InterPro" id="IPR051164">
    <property type="entry name" value="NmrA-like_oxidored"/>
</dbReference>
<feature type="domain" description="NmrA-like" evidence="3">
    <location>
        <begin position="2"/>
        <end position="280"/>
    </location>
</feature>
<dbReference type="PANTHER" id="PTHR42748:SF11">
    <property type="entry name" value="NMRA-LIKE DOMAIN-CONTAINING PROTEIN"/>
    <property type="match status" value="1"/>
</dbReference>
<reference evidence="4 5" key="1">
    <citation type="submission" date="2014-06" db="EMBL/GenBank/DDBJ databases">
        <title>The Genome of the Aflatoxigenic Filamentous Fungus Aspergillus nomius.</title>
        <authorList>
            <person name="Moore M.G."/>
            <person name="Shannon B.M."/>
            <person name="Brian M.M."/>
        </authorList>
    </citation>
    <scope>NUCLEOTIDE SEQUENCE [LARGE SCALE GENOMIC DNA]</scope>
    <source>
        <strain evidence="4 5">NRRL 13137</strain>
    </source>
</reference>
<dbReference type="RefSeq" id="XP_015410309.1">
    <property type="nucleotide sequence ID" value="XM_015547148.1"/>
</dbReference>
<gene>
    <name evidence="4" type="ORF">ANOM_001891</name>
</gene>
<accession>A0A0L1JC84</accession>
<proteinExistence type="inferred from homology"/>
<name>A0A0L1JC84_ASPN3</name>
<protein>
    <recommendedName>
        <fullName evidence="3">NmrA-like domain-containing protein</fullName>
    </recommendedName>
</protein>
<dbReference type="Gene3D" id="3.90.25.10">
    <property type="entry name" value="UDP-galactose 4-epimerase, domain 1"/>
    <property type="match status" value="1"/>
</dbReference>
<comment type="caution">
    <text evidence="4">The sequence shown here is derived from an EMBL/GenBank/DDBJ whole genome shotgun (WGS) entry which is preliminary data.</text>
</comment>
<dbReference type="InterPro" id="IPR036291">
    <property type="entry name" value="NAD(P)-bd_dom_sf"/>
</dbReference>
<evidence type="ECO:0000256" key="2">
    <source>
        <dbReference type="ARBA" id="ARBA00022857"/>
    </source>
</evidence>
<dbReference type="EMBL" id="JNOM01000032">
    <property type="protein sequence ID" value="KNG89386.1"/>
    <property type="molecule type" value="Genomic_DNA"/>
</dbReference>
<dbReference type="Pfam" id="PF05368">
    <property type="entry name" value="NmrA"/>
    <property type="match status" value="1"/>
</dbReference>
<dbReference type="Proteomes" id="UP000037505">
    <property type="component" value="Unassembled WGS sequence"/>
</dbReference>
<keyword evidence="5" id="KW-1185">Reference proteome</keyword>
<dbReference type="AlphaFoldDB" id="A0A0L1JC84"/>
<dbReference type="OrthoDB" id="3358371at2759"/>
<evidence type="ECO:0000256" key="1">
    <source>
        <dbReference type="ARBA" id="ARBA00006328"/>
    </source>
</evidence>
<dbReference type="InterPro" id="IPR008030">
    <property type="entry name" value="NmrA-like"/>
</dbReference>
<dbReference type="Gene3D" id="3.40.50.720">
    <property type="entry name" value="NAD(P)-binding Rossmann-like Domain"/>
    <property type="match status" value="1"/>
</dbReference>
<evidence type="ECO:0000259" key="3">
    <source>
        <dbReference type="Pfam" id="PF05368"/>
    </source>
</evidence>
<dbReference type="GO" id="GO:0005634">
    <property type="term" value="C:nucleus"/>
    <property type="evidence" value="ECO:0007669"/>
    <property type="project" value="TreeGrafter"/>
</dbReference>
<comment type="similarity">
    <text evidence="1">Belongs to the NmrA-type oxidoreductase family.</text>
</comment>
<evidence type="ECO:0000313" key="5">
    <source>
        <dbReference type="Proteomes" id="UP000037505"/>
    </source>
</evidence>
<dbReference type="CDD" id="cd05251">
    <property type="entry name" value="NmrA_like_SDR_a"/>
    <property type="match status" value="1"/>
</dbReference>
<dbReference type="GeneID" id="26803695"/>
<keyword evidence="2" id="KW-0521">NADP</keyword>
<organism evidence="4 5">
    <name type="scientific">Aspergillus nomiae NRRL (strain ATCC 15546 / NRRL 13137 / CBS 260.88 / M93)</name>
    <dbReference type="NCBI Taxonomy" id="1509407"/>
    <lineage>
        <taxon>Eukaryota</taxon>
        <taxon>Fungi</taxon>
        <taxon>Dikarya</taxon>
        <taxon>Ascomycota</taxon>
        <taxon>Pezizomycotina</taxon>
        <taxon>Eurotiomycetes</taxon>
        <taxon>Eurotiomycetidae</taxon>
        <taxon>Eurotiales</taxon>
        <taxon>Aspergillaceae</taxon>
        <taxon>Aspergillus</taxon>
        <taxon>Aspergillus subgen. Circumdati</taxon>
    </lineage>
</organism>
<dbReference type="SUPFAM" id="SSF51735">
    <property type="entry name" value="NAD(P)-binding Rossmann-fold domains"/>
    <property type="match status" value="1"/>
</dbReference>
<sequence>MSKILVVFGATGNQGGSVINHVLNDPQLSQVYRVRAVTRNPSQPTAHNLQAKGVEIVQADADDPQSLQRALDGASTVFILTTEAYKKAREIAQGKAIADAAVAAGLEYIIYSTLPNVTEISHGRYRKVDYYDSKAETEQYIRSLPIKSAFFAPGCYMQNFHNVMKPQDLGDGTYGIVNFVSPDTLLPLIDITDSGKFVGAILSEPDRFEGEVIAAAEKLYSFDDVANLLSSSLGKTVKYKQVPLDTFRSYLPPDHADSLVETMGYFEDFGYYGPRMRDLVAKGAKDATQPLITFTAYLTQEPVDL</sequence>
<dbReference type="STRING" id="1509407.A0A0L1JC84"/>
<evidence type="ECO:0000313" key="4">
    <source>
        <dbReference type="EMBL" id="KNG89386.1"/>
    </source>
</evidence>
<dbReference type="PANTHER" id="PTHR42748">
    <property type="entry name" value="NITROGEN METABOLITE REPRESSION PROTEIN NMRA FAMILY MEMBER"/>
    <property type="match status" value="1"/>
</dbReference>